<name>A0A1G4EIK1_BACMY</name>
<protein>
    <recommendedName>
        <fullName evidence="3">Metallothionein</fullName>
    </recommendedName>
</protein>
<dbReference type="AlphaFoldDB" id="A0A1G4EIK1"/>
<organism evidence="1 2">
    <name type="scientific">Bacillus mycoides</name>
    <dbReference type="NCBI Taxonomy" id="1405"/>
    <lineage>
        <taxon>Bacteria</taxon>
        <taxon>Bacillati</taxon>
        <taxon>Bacillota</taxon>
        <taxon>Bacilli</taxon>
        <taxon>Bacillales</taxon>
        <taxon>Bacillaceae</taxon>
        <taxon>Bacillus</taxon>
        <taxon>Bacillus cereus group</taxon>
    </lineage>
</organism>
<dbReference type="Proteomes" id="UP000195696">
    <property type="component" value="Unassembled WGS sequence"/>
</dbReference>
<evidence type="ECO:0000313" key="2">
    <source>
        <dbReference type="Proteomes" id="UP000195696"/>
    </source>
</evidence>
<evidence type="ECO:0008006" key="3">
    <source>
        <dbReference type="Google" id="ProtNLM"/>
    </source>
</evidence>
<dbReference type="EMBL" id="FMAK01000034">
    <property type="protein sequence ID" value="SCB68543.1"/>
    <property type="molecule type" value="Genomic_DNA"/>
</dbReference>
<reference evidence="1 2" key="1">
    <citation type="submission" date="2016-08" db="EMBL/GenBank/DDBJ databases">
        <authorList>
            <person name="Seilhamer J.J."/>
        </authorList>
    </citation>
    <scope>NUCLEOTIDE SEQUENCE [LARGE SCALE GENOMIC DNA]</scope>
    <source>
        <strain evidence="1 2">SDA_GO95</strain>
    </source>
</reference>
<gene>
    <name evidence="1" type="ORF">BWGO95_02685</name>
</gene>
<proteinExistence type="predicted"/>
<evidence type="ECO:0000313" key="1">
    <source>
        <dbReference type="EMBL" id="SCB68543.1"/>
    </source>
</evidence>
<accession>A0A1G4EIK1</accession>
<sequence length="73" mass="8788">MRNNCNSFWDDLMFGRCRCKRRDCDECCCKEKPKCDCKECCCKEKPKCKCEECDCKEKPKCKCEKCHCKHEGW</sequence>